<organism evidence="1 2">
    <name type="scientific">Ascochyta lentis</name>
    <dbReference type="NCBI Taxonomy" id="205686"/>
    <lineage>
        <taxon>Eukaryota</taxon>
        <taxon>Fungi</taxon>
        <taxon>Dikarya</taxon>
        <taxon>Ascomycota</taxon>
        <taxon>Pezizomycotina</taxon>
        <taxon>Dothideomycetes</taxon>
        <taxon>Pleosporomycetidae</taxon>
        <taxon>Pleosporales</taxon>
        <taxon>Pleosporineae</taxon>
        <taxon>Didymellaceae</taxon>
        <taxon>Ascochyta</taxon>
    </lineage>
</organism>
<proteinExistence type="predicted"/>
<name>A0A8H7MJH3_9PLEO</name>
<reference evidence="1" key="1">
    <citation type="submission" date="2018-12" db="EMBL/GenBank/DDBJ databases">
        <authorList>
            <person name="Syme R.A."/>
            <person name="Farfan-Caceres L."/>
            <person name="Lichtenzveig J."/>
        </authorList>
    </citation>
    <scope>NUCLEOTIDE SEQUENCE</scope>
    <source>
        <strain evidence="1">Al4</strain>
    </source>
</reference>
<protein>
    <recommendedName>
        <fullName evidence="3">Heterokaryon incompatibility domain-containing protein</fullName>
    </recommendedName>
</protein>
<dbReference type="EMBL" id="RZGK01000008">
    <property type="protein sequence ID" value="KAF9697045.1"/>
    <property type="molecule type" value="Genomic_DNA"/>
</dbReference>
<dbReference type="AlphaFoldDB" id="A0A8H7MJH3"/>
<dbReference type="OrthoDB" id="5362512at2759"/>
<dbReference type="Proteomes" id="UP000651452">
    <property type="component" value="Unassembled WGS sequence"/>
</dbReference>
<evidence type="ECO:0000313" key="1">
    <source>
        <dbReference type="EMBL" id="KAF9697045.1"/>
    </source>
</evidence>
<dbReference type="PANTHER" id="PTHR33112">
    <property type="entry name" value="DOMAIN PROTEIN, PUTATIVE-RELATED"/>
    <property type="match status" value="1"/>
</dbReference>
<reference evidence="1" key="2">
    <citation type="submission" date="2020-09" db="EMBL/GenBank/DDBJ databases">
        <title>Reference genome assembly for Australian Ascochyta lentis isolate Al4.</title>
        <authorList>
            <person name="Lee R.C."/>
            <person name="Farfan-Caceres L.M."/>
            <person name="Debler J.W."/>
            <person name="Williams A.H."/>
            <person name="Henares B.M."/>
        </authorList>
    </citation>
    <scope>NUCLEOTIDE SEQUENCE</scope>
    <source>
        <strain evidence="1">Al4</strain>
    </source>
</reference>
<dbReference type="PANTHER" id="PTHR33112:SF10">
    <property type="entry name" value="TOL"/>
    <property type="match status" value="1"/>
</dbReference>
<keyword evidence="2" id="KW-1185">Reference proteome</keyword>
<sequence length="381" mass="43314">MKDVYRFSDLNLAAADAKDSREGMYRFRDVDRINLPIANIETLDQTEVSCYIYTESDTEPVGPLLDRGWVLQERLLPTRVVYFGKNQVLWHCRQVSWSEALASIELCSPPPTPSGQDGQHFIQDIFMGKSSSYEARDSWIQICEQYSRLSLSKPGDKLVAMSGIAGVFGQQKEKDDEYLAGLWKSELPYGLLWYSKKCTRQPPVYQAPSWSWASLNIGVEWPYEYVDQDCCASWIGSTIALCENKAKFGQVTVGCSLTIKAPIIPFEWSALQDEEENYKTRLRIPSLGLVTIHTSIGYQGEFEFLQWDLVEDERNFEAKVALILMKNSTDGIGICGILLLPYSPGHYRRAGFVHTTFFTDNHEQVEALLLDGRLQKEVILV</sequence>
<comment type="caution">
    <text evidence="1">The sequence shown here is derived from an EMBL/GenBank/DDBJ whole genome shotgun (WGS) entry which is preliminary data.</text>
</comment>
<evidence type="ECO:0000313" key="2">
    <source>
        <dbReference type="Proteomes" id="UP000651452"/>
    </source>
</evidence>
<evidence type="ECO:0008006" key="3">
    <source>
        <dbReference type="Google" id="ProtNLM"/>
    </source>
</evidence>
<gene>
    <name evidence="1" type="ORF">EKO04_005105</name>
</gene>
<accession>A0A8H7MJH3</accession>